<organism evidence="3 4">
    <name type="scientific">Phrynosoma platyrhinos</name>
    <name type="common">Desert horned lizard</name>
    <dbReference type="NCBI Taxonomy" id="52577"/>
    <lineage>
        <taxon>Eukaryota</taxon>
        <taxon>Metazoa</taxon>
        <taxon>Chordata</taxon>
        <taxon>Craniata</taxon>
        <taxon>Vertebrata</taxon>
        <taxon>Euteleostomi</taxon>
        <taxon>Lepidosauria</taxon>
        <taxon>Squamata</taxon>
        <taxon>Bifurcata</taxon>
        <taxon>Unidentata</taxon>
        <taxon>Episquamata</taxon>
        <taxon>Toxicofera</taxon>
        <taxon>Iguania</taxon>
        <taxon>Phrynosomatidae</taxon>
        <taxon>Phrynosomatinae</taxon>
        <taxon>Phrynosoma</taxon>
    </lineage>
</organism>
<dbReference type="InterPro" id="IPR021109">
    <property type="entry name" value="Peptidase_aspartic_dom_sf"/>
</dbReference>
<dbReference type="SUPFAM" id="SSF50630">
    <property type="entry name" value="Acid proteases"/>
    <property type="match status" value="1"/>
</dbReference>
<name>A0ABQ7SH85_PHRPL</name>
<dbReference type="InterPro" id="IPR001461">
    <property type="entry name" value="Aspartic_peptidase_A1"/>
</dbReference>
<feature type="domain" description="Peptidase A1" evidence="2">
    <location>
        <begin position="1"/>
        <end position="179"/>
    </location>
</feature>
<evidence type="ECO:0000256" key="1">
    <source>
        <dbReference type="ARBA" id="ARBA00007447"/>
    </source>
</evidence>
<evidence type="ECO:0000313" key="4">
    <source>
        <dbReference type="Proteomes" id="UP000826234"/>
    </source>
</evidence>
<dbReference type="PANTHER" id="PTHR47966:SF37">
    <property type="entry name" value="CATHEPSIN E-A-LIKE"/>
    <property type="match status" value="1"/>
</dbReference>
<dbReference type="InterPro" id="IPR033121">
    <property type="entry name" value="PEPTIDASE_A1"/>
</dbReference>
<dbReference type="Pfam" id="PF00026">
    <property type="entry name" value="Asp"/>
    <property type="match status" value="1"/>
</dbReference>
<dbReference type="InterPro" id="IPR012848">
    <property type="entry name" value="Aspartic_peptidase_N"/>
</dbReference>
<reference evidence="3 4" key="1">
    <citation type="journal article" date="2022" name="Gigascience">
        <title>A chromosome-level genome assembly and annotation of the desert horned lizard, Phrynosoma platyrhinos, provides insight into chromosomal rearrangements among reptiles.</title>
        <authorList>
            <person name="Koochekian N."/>
            <person name="Ascanio A."/>
            <person name="Farleigh K."/>
            <person name="Card D.C."/>
            <person name="Schield D.R."/>
            <person name="Castoe T.A."/>
            <person name="Jezkova T."/>
        </authorList>
    </citation>
    <scope>NUCLEOTIDE SEQUENCE [LARGE SCALE GENOMIC DNA]</scope>
    <source>
        <strain evidence="3">NK-2021</strain>
    </source>
</reference>
<dbReference type="Gene3D" id="2.40.70.10">
    <property type="entry name" value="Acid Proteases"/>
    <property type="match status" value="1"/>
</dbReference>
<dbReference type="EMBL" id="JAIPUX010005290">
    <property type="protein sequence ID" value="KAH0616677.1"/>
    <property type="molecule type" value="Genomic_DNA"/>
</dbReference>
<evidence type="ECO:0000313" key="3">
    <source>
        <dbReference type="EMBL" id="KAH0616677.1"/>
    </source>
</evidence>
<gene>
    <name evidence="3" type="ORF">JD844_027974</name>
</gene>
<dbReference type="Proteomes" id="UP000826234">
    <property type="component" value="Unassembled WGS sequence"/>
</dbReference>
<dbReference type="PANTHER" id="PTHR47966">
    <property type="entry name" value="BETA-SITE APP-CLEAVING ENZYME, ISOFORM A-RELATED"/>
    <property type="match status" value="1"/>
</dbReference>
<comment type="caution">
    <text evidence="3">The sequence shown here is derived from an EMBL/GenBank/DDBJ whole genome shotgun (WGS) entry which is preliminary data.</text>
</comment>
<comment type="similarity">
    <text evidence="1">Belongs to the peptidase A1 family.</text>
</comment>
<keyword evidence="4" id="KW-1185">Reference proteome</keyword>
<proteinExistence type="inferred from homology"/>
<sequence>MYSLRIPLVQFNSIRRTLRERGELDQFWRDHLPDVFAQKYQHCFPSDIFLSAGPARERLYDYMNVRLHQKFKSFLSQSYAHGGQSFSLQYGTGRLIGVVARDKLQVRNHISNITIEDQEFGESVFEPGMTFALAHFDGVLGLGYPSLSVTNALPVFDNIIKQHLVEEPVFSFFLKRSVF</sequence>
<dbReference type="PROSITE" id="PS51767">
    <property type="entry name" value="PEPTIDASE_A1"/>
    <property type="match status" value="1"/>
</dbReference>
<protein>
    <recommendedName>
        <fullName evidence="2">Peptidase A1 domain-containing protein</fullName>
    </recommendedName>
</protein>
<dbReference type="Pfam" id="PF07966">
    <property type="entry name" value="A1_Propeptide"/>
    <property type="match status" value="1"/>
</dbReference>
<dbReference type="Gene3D" id="6.10.140.60">
    <property type="match status" value="1"/>
</dbReference>
<accession>A0ABQ7SH85</accession>
<evidence type="ECO:0000259" key="2">
    <source>
        <dbReference type="PROSITE" id="PS51767"/>
    </source>
</evidence>